<dbReference type="Pfam" id="PF25150">
    <property type="entry name" value="TPR_Trm732"/>
    <property type="match status" value="1"/>
</dbReference>
<evidence type="ECO:0000259" key="5">
    <source>
        <dbReference type="Pfam" id="PF25151"/>
    </source>
</evidence>
<sequence length="2206" mass="248156">MSAKWRALQHRHRYTYNAAVFPCSYTESLALKLQSTSSKFYEELQKLVSLNSIYAQVDHAKRVAASFSDLLSNAEDEASVSEAARFYLEVLFLQNSLPLHRTLVSALAKTRHHHALIGACLHALCGEYGGGKRTRFCASRVALSVLGMPKLGYLANVVEDCAILVARDAVSSLDGVVSETEDWARPSPIVMEQCQEALSCLYYLLQRFPSKFTDCHDAENVLGTVVTVILNVLNSTAFSRDCFVAAGVSFCAALQARLNAQELGLFIIEGIFYQTTRGLIELRDVIAKVPYKGDLYSEVRNFSVLSRLCLIRGILTAVSRNVLNTQFDVLGDGLNGNEVGESGGNSVKTILYDGILPELCNYCENPSDSHFNFHALTVLQICLQQIKTSMLANISNLSGGYDLIPEEMGARVLRIIWNNLEDPLSQTVKQVHLIFDLFLDVQSSLRWSEGSERMKSFLRKIASDLLRLGPRCKGRYVPLASLTKRLGAKTMLDMNLDLLFETIQAYIDDDVCCAATSFLKCFVEHLRDECWSSEGIENGYAAFRGHCLPPFMYGLASGISKLRSNLNTYALPVLLEVDVDSIFSMLAFISVGPNGRENGQLHPEFGPGNMELKVEQQVAILVSLLKVSRSLALIEGDIDCVKNNMVHQKECGLETDCLCHHAIVCIKGMEIEVPVEWLVLALTHVDESLRVDAAETLFLNPKTSSLPSHLELTLMKEAVPLNMRCCSTSFQMKWTSLFRKFFSRVRTALERQFKQGSWKPLVYHDDNEAHLSNGSKETVVHRADDLFHFMRWFSCFVFFSCYPSAPYKRKIMAMELIQIMLNVWSIVPSFQEDRRSLFPESCLNPYNKGILLPDSTLLLVGSIVDSWDRLRESSFRILLHFPTPLPGISSEDMVQKVIAWAKKLVCSPRVRESDAGALTLRLIFRKYVLELGWIVKASVNIACFRPQPGLVNGNCQTGKPRHPVIEYMKSLVDWLNVAVEDGERDLSEACKNSFVHGVLLALRYTFEELDWNSDIVLASIVEMRHLLEKLLELILQITSLALWVVSADAWYLPEDMDDMVDDDNFLSEASDEVSVPAHSSVHGDTKSKNVQDVRPEQVVMVGCWLAMKEVSLLLGTITRKIPLPSSSNLDSLVSGVAFSDAADSSVMAISDAMLDVKQLETIGNHFLEVLLKMKHNGAIDKTRAGFTALCNRLLCSNDPRLCKLTESWMEQLMERTVAKGQIVDDLLRRSAGIPAAFTALFLSEPEGAPKKLLPRALRWLIDVANGSMLNQMETSSTKGDSCKILSTKSNQETKYELQPQINESENTSKMRDEGVIPTVHSFNVLKAAFNDTNLATDVSGFSAEALIVSIRSFSSPYWEVRNSACLAYTALVRRMIGFLNVQKRESARRALTGLEFFHRYPSLHPFVFNELKVATELLGDMPSGHSESDLANVVHPSLCPLLILLSRLKPSTIASETGDDLDPFLFMPFIRRCSTQSNLRVRVLASRALTGIVSNEKLPIVLLNIASELPCVENQHTASPVSLDVTQGSRHFSLNSVHGLLLQLSSLLDLNCRDLADFSKKDQILGELIQVLVMRSWIASPRMCPCPILNASFLRVLDHMLSIARTCGMSKNLYAIRNLLLESSRECLDIEASYGLSYYDPTIAELREHSAFSYFSCVFQASKEVSEEFLQIPQRCPQLDSKLSKLPEIENTFAGLQERLICSLSDTSYEVRLATLKWLLKFLKATEPGCEVHDLSSSEIRLIQNWTKTNLQATMMKLLDLEKNNRCTYYILRILFAWNLLQVQKLSDEKGTQTFYIGVMECDSLFQFWDKLISLYKLTRQSKTRETLICCMGICVKRFASLFLSILELRKSADHCKSDQLEISARLYDCISFFTSLIKQHSASSEPINMRKAAAESVIASGLLEQAVLICSSVLNDQMPDKDLCSNFEPNEALNKYARQILDIWFTCIQLLEDEDDGIRQRLALDVQKCFLLEGCGSAGKVPTQVEKVIVLCFDHLSSIFAHWIEYFDYLLQWVLNATGYAVCTGDLVRRVFDKEIDNHHEEKLLICQLCCFHLEMLPVSKSWAVKVSDKEGFRNSLYGWRHKFCHQLMVFAKDYVEKQEGVDWIGGVGNHKDAFLPLYANLLAFYTLSKCIFNGNTEDGAPLLSDVVELGRTINPFLRNPLIFNLYLLVVRLHQNNVGTTADHLIPEFRDDCIWDGFDPYFLLR</sequence>
<dbReference type="Pfam" id="PF10350">
    <property type="entry name" value="DUF2428"/>
    <property type="match status" value="1"/>
</dbReference>
<feature type="domain" description="tRNA (32-2'-O)-methyltransferase regulator THADA-like TPR repeats region" evidence="4">
    <location>
        <begin position="550"/>
        <end position="823"/>
    </location>
</feature>
<dbReference type="Proteomes" id="UP000327013">
    <property type="component" value="Chromosome 3"/>
</dbReference>
<evidence type="ECO:0000256" key="2">
    <source>
        <dbReference type="ARBA" id="ARBA00022694"/>
    </source>
</evidence>
<gene>
    <name evidence="6" type="ORF">FH972_007537</name>
</gene>
<accession>A0A5N6QVZ5</accession>
<dbReference type="InterPro" id="IPR056842">
    <property type="entry name" value="THADA-like_TPR_C"/>
</dbReference>
<keyword evidence="2" id="KW-0819">tRNA processing</keyword>
<evidence type="ECO:0000313" key="6">
    <source>
        <dbReference type="EMBL" id="KAE8021666.1"/>
    </source>
</evidence>
<dbReference type="PANTHER" id="PTHR14387:SF0">
    <property type="entry name" value="DUF2428 DOMAIN-CONTAINING PROTEIN"/>
    <property type="match status" value="1"/>
</dbReference>
<organism evidence="6 7">
    <name type="scientific">Carpinus fangiana</name>
    <dbReference type="NCBI Taxonomy" id="176857"/>
    <lineage>
        <taxon>Eukaryota</taxon>
        <taxon>Viridiplantae</taxon>
        <taxon>Streptophyta</taxon>
        <taxon>Embryophyta</taxon>
        <taxon>Tracheophyta</taxon>
        <taxon>Spermatophyta</taxon>
        <taxon>Magnoliopsida</taxon>
        <taxon>eudicotyledons</taxon>
        <taxon>Gunneridae</taxon>
        <taxon>Pentapetalae</taxon>
        <taxon>rosids</taxon>
        <taxon>fabids</taxon>
        <taxon>Fagales</taxon>
        <taxon>Betulaceae</taxon>
        <taxon>Carpinus</taxon>
    </lineage>
</organism>
<evidence type="ECO:0000259" key="3">
    <source>
        <dbReference type="Pfam" id="PF10350"/>
    </source>
</evidence>
<dbReference type="EMBL" id="CM017323">
    <property type="protein sequence ID" value="KAE8021666.1"/>
    <property type="molecule type" value="Genomic_DNA"/>
</dbReference>
<comment type="similarity">
    <text evidence="1">Belongs to the THADA family.</text>
</comment>
<evidence type="ECO:0000259" key="4">
    <source>
        <dbReference type="Pfam" id="PF25150"/>
    </source>
</evidence>
<dbReference type="InterPro" id="IPR051954">
    <property type="entry name" value="tRNA_methyltransferase_THADA"/>
</dbReference>
<evidence type="ECO:0000256" key="1">
    <source>
        <dbReference type="ARBA" id="ARBA00010409"/>
    </source>
</evidence>
<feature type="domain" description="tRNA (32-2'-O)-methyltransferase regulator THADA-like C-terminal TPR repeats region" evidence="5">
    <location>
        <begin position="1361"/>
        <end position="1546"/>
    </location>
</feature>
<reference evidence="6 7" key="1">
    <citation type="submission" date="2019-06" db="EMBL/GenBank/DDBJ databases">
        <title>A chromosomal-level reference genome of Carpinus fangiana (Coryloideae, Betulaceae).</title>
        <authorList>
            <person name="Yang X."/>
            <person name="Wang Z."/>
            <person name="Zhang L."/>
            <person name="Hao G."/>
            <person name="Liu J."/>
            <person name="Yang Y."/>
        </authorList>
    </citation>
    <scope>NUCLEOTIDE SEQUENCE [LARGE SCALE GENOMIC DNA]</scope>
    <source>
        <strain evidence="6">Cfa_2016G</strain>
        <tissue evidence="6">Leaf</tissue>
    </source>
</reference>
<proteinExistence type="inferred from homology"/>
<dbReference type="SUPFAM" id="SSF48371">
    <property type="entry name" value="ARM repeat"/>
    <property type="match status" value="2"/>
</dbReference>
<dbReference type="GO" id="GO:0030488">
    <property type="term" value="P:tRNA methylation"/>
    <property type="evidence" value="ECO:0007669"/>
    <property type="project" value="TreeGrafter"/>
</dbReference>
<dbReference type="InterPro" id="IPR056843">
    <property type="entry name" value="THADA-like_TPR"/>
</dbReference>
<dbReference type="InterPro" id="IPR016024">
    <property type="entry name" value="ARM-type_fold"/>
</dbReference>
<dbReference type="OrthoDB" id="73997at2759"/>
<name>A0A5N6QVZ5_9ROSI</name>
<dbReference type="GO" id="GO:0005829">
    <property type="term" value="C:cytosol"/>
    <property type="evidence" value="ECO:0007669"/>
    <property type="project" value="TreeGrafter"/>
</dbReference>
<dbReference type="InterPro" id="IPR019442">
    <property type="entry name" value="THADA/TRM732_DUF2428"/>
</dbReference>
<protein>
    <submittedName>
        <fullName evidence="6">Uncharacterized protein</fullName>
    </submittedName>
</protein>
<evidence type="ECO:0000313" key="7">
    <source>
        <dbReference type="Proteomes" id="UP000327013"/>
    </source>
</evidence>
<dbReference type="Pfam" id="PF25151">
    <property type="entry name" value="TPR_Trm732_C"/>
    <property type="match status" value="1"/>
</dbReference>
<keyword evidence="7" id="KW-1185">Reference proteome</keyword>
<dbReference type="PANTHER" id="PTHR14387">
    <property type="entry name" value="THADA/DEATH RECEPTOR INTERACTING PROTEIN"/>
    <property type="match status" value="1"/>
</dbReference>
<feature type="domain" description="DUF2428" evidence="3">
    <location>
        <begin position="1026"/>
        <end position="1359"/>
    </location>
</feature>